<dbReference type="InterPro" id="IPR007627">
    <property type="entry name" value="RNA_pol_sigma70_r2"/>
</dbReference>
<evidence type="ECO:0000313" key="10">
    <source>
        <dbReference type="Proteomes" id="UP000318478"/>
    </source>
</evidence>
<dbReference type="AlphaFoldDB" id="A0A5C5YHW4"/>
<dbReference type="Pfam" id="PF08281">
    <property type="entry name" value="Sigma70_r4_2"/>
    <property type="match status" value="1"/>
</dbReference>
<dbReference type="Pfam" id="PF04542">
    <property type="entry name" value="Sigma70_r2"/>
    <property type="match status" value="1"/>
</dbReference>
<name>A0A5C5YHW4_9BACT</name>
<dbReference type="SUPFAM" id="SSF88659">
    <property type="entry name" value="Sigma3 and sigma4 domains of RNA polymerase sigma factors"/>
    <property type="match status" value="1"/>
</dbReference>
<reference evidence="9 10" key="1">
    <citation type="submission" date="2019-02" db="EMBL/GenBank/DDBJ databases">
        <title>Deep-cultivation of Planctomycetes and their phenomic and genomic characterization uncovers novel biology.</title>
        <authorList>
            <person name="Wiegand S."/>
            <person name="Jogler M."/>
            <person name="Boedeker C."/>
            <person name="Pinto D."/>
            <person name="Vollmers J."/>
            <person name="Rivas-Marin E."/>
            <person name="Kohn T."/>
            <person name="Peeters S.H."/>
            <person name="Heuer A."/>
            <person name="Rast P."/>
            <person name="Oberbeckmann S."/>
            <person name="Bunk B."/>
            <person name="Jeske O."/>
            <person name="Meyerdierks A."/>
            <person name="Storesund J.E."/>
            <person name="Kallscheuer N."/>
            <person name="Luecker S."/>
            <person name="Lage O.M."/>
            <person name="Pohl T."/>
            <person name="Merkel B.J."/>
            <person name="Hornburger P."/>
            <person name="Mueller R.-W."/>
            <person name="Bruemmer F."/>
            <person name="Labrenz M."/>
            <person name="Spormann A.M."/>
            <person name="Op Den Camp H."/>
            <person name="Overmann J."/>
            <person name="Amann R."/>
            <person name="Jetten M.S.M."/>
            <person name="Mascher T."/>
            <person name="Medema M.H."/>
            <person name="Devos D.P."/>
            <person name="Kaster A.-K."/>
            <person name="Ovreas L."/>
            <person name="Rohde M."/>
            <person name="Galperin M.Y."/>
            <person name="Jogler C."/>
        </authorList>
    </citation>
    <scope>NUCLEOTIDE SEQUENCE [LARGE SCALE GENOMIC DNA]</scope>
    <source>
        <strain evidence="9 10">Pla123a</strain>
    </source>
</reference>
<dbReference type="SUPFAM" id="SSF88946">
    <property type="entry name" value="Sigma2 domain of RNA polymerase sigma factors"/>
    <property type="match status" value="1"/>
</dbReference>
<dbReference type="InterPro" id="IPR013249">
    <property type="entry name" value="RNA_pol_sigma70_r4_t2"/>
</dbReference>
<dbReference type="InterPro" id="IPR013324">
    <property type="entry name" value="RNA_pol_sigma_r3/r4-like"/>
</dbReference>
<comment type="similarity">
    <text evidence="1 6">Belongs to the sigma-70 factor family. ECF subfamily.</text>
</comment>
<dbReference type="Proteomes" id="UP000318478">
    <property type="component" value="Unassembled WGS sequence"/>
</dbReference>
<dbReference type="EMBL" id="SJPO01000010">
    <property type="protein sequence ID" value="TWT73482.1"/>
    <property type="molecule type" value="Genomic_DNA"/>
</dbReference>
<dbReference type="PANTHER" id="PTHR43133:SF8">
    <property type="entry name" value="RNA POLYMERASE SIGMA FACTOR HI_1459-RELATED"/>
    <property type="match status" value="1"/>
</dbReference>
<dbReference type="GO" id="GO:0006352">
    <property type="term" value="P:DNA-templated transcription initiation"/>
    <property type="evidence" value="ECO:0007669"/>
    <property type="project" value="InterPro"/>
</dbReference>
<dbReference type="InterPro" id="IPR014284">
    <property type="entry name" value="RNA_pol_sigma-70_dom"/>
</dbReference>
<dbReference type="NCBIfam" id="TIGR02937">
    <property type="entry name" value="sigma70-ECF"/>
    <property type="match status" value="1"/>
</dbReference>
<dbReference type="PROSITE" id="PS01063">
    <property type="entry name" value="SIGMA70_ECF"/>
    <property type="match status" value="1"/>
</dbReference>
<evidence type="ECO:0000259" key="7">
    <source>
        <dbReference type="Pfam" id="PF04542"/>
    </source>
</evidence>
<gene>
    <name evidence="9" type="primary">rpoE_3</name>
    <name evidence="9" type="ORF">Pla123a_38180</name>
</gene>
<feature type="domain" description="RNA polymerase sigma-70 region 2" evidence="7">
    <location>
        <begin position="14"/>
        <end position="81"/>
    </location>
</feature>
<accession>A0A5C5YHW4</accession>
<evidence type="ECO:0000256" key="6">
    <source>
        <dbReference type="RuleBase" id="RU000716"/>
    </source>
</evidence>
<evidence type="ECO:0000256" key="3">
    <source>
        <dbReference type="ARBA" id="ARBA00023082"/>
    </source>
</evidence>
<evidence type="ECO:0000256" key="5">
    <source>
        <dbReference type="ARBA" id="ARBA00023163"/>
    </source>
</evidence>
<evidence type="ECO:0000313" key="9">
    <source>
        <dbReference type="EMBL" id="TWT73482.1"/>
    </source>
</evidence>
<organism evidence="9 10">
    <name type="scientific">Posidoniimonas polymericola</name>
    <dbReference type="NCBI Taxonomy" id="2528002"/>
    <lineage>
        <taxon>Bacteria</taxon>
        <taxon>Pseudomonadati</taxon>
        <taxon>Planctomycetota</taxon>
        <taxon>Planctomycetia</taxon>
        <taxon>Pirellulales</taxon>
        <taxon>Lacipirellulaceae</taxon>
        <taxon>Posidoniimonas</taxon>
    </lineage>
</organism>
<feature type="domain" description="RNA polymerase sigma factor 70 region 4 type 2" evidence="8">
    <location>
        <begin position="123"/>
        <end position="174"/>
    </location>
</feature>
<evidence type="ECO:0000259" key="8">
    <source>
        <dbReference type="Pfam" id="PF08281"/>
    </source>
</evidence>
<dbReference type="PANTHER" id="PTHR43133">
    <property type="entry name" value="RNA POLYMERASE ECF-TYPE SIGMA FACTO"/>
    <property type="match status" value="1"/>
</dbReference>
<evidence type="ECO:0000256" key="2">
    <source>
        <dbReference type="ARBA" id="ARBA00023015"/>
    </source>
</evidence>
<dbReference type="RefSeq" id="WP_146589856.1">
    <property type="nucleotide sequence ID" value="NZ_SJPO01000010.1"/>
</dbReference>
<keyword evidence="3 6" id="KW-0731">Sigma factor</keyword>
<dbReference type="Gene3D" id="1.10.1740.10">
    <property type="match status" value="1"/>
</dbReference>
<keyword evidence="4 6" id="KW-0238">DNA-binding</keyword>
<keyword evidence="2 6" id="KW-0805">Transcription regulation</keyword>
<dbReference type="InterPro" id="IPR036388">
    <property type="entry name" value="WH-like_DNA-bd_sf"/>
</dbReference>
<evidence type="ECO:0000256" key="1">
    <source>
        <dbReference type="ARBA" id="ARBA00010641"/>
    </source>
</evidence>
<dbReference type="GO" id="GO:0016987">
    <property type="term" value="F:sigma factor activity"/>
    <property type="evidence" value="ECO:0007669"/>
    <property type="project" value="UniProtKB-KW"/>
</dbReference>
<protein>
    <recommendedName>
        <fullName evidence="6">RNA polymerase sigma factor</fullName>
    </recommendedName>
</protein>
<keyword evidence="10" id="KW-1185">Reference proteome</keyword>
<keyword evidence="5 6" id="KW-0804">Transcription</keyword>
<dbReference type="Gene3D" id="1.10.10.10">
    <property type="entry name" value="Winged helix-like DNA-binding domain superfamily/Winged helix DNA-binding domain"/>
    <property type="match status" value="1"/>
</dbReference>
<dbReference type="InterPro" id="IPR013325">
    <property type="entry name" value="RNA_pol_sigma_r2"/>
</dbReference>
<dbReference type="GO" id="GO:0003677">
    <property type="term" value="F:DNA binding"/>
    <property type="evidence" value="ECO:0007669"/>
    <property type="project" value="UniProtKB-KW"/>
</dbReference>
<evidence type="ECO:0000256" key="4">
    <source>
        <dbReference type="ARBA" id="ARBA00023125"/>
    </source>
</evidence>
<dbReference type="InterPro" id="IPR039425">
    <property type="entry name" value="RNA_pol_sigma-70-like"/>
</dbReference>
<dbReference type="InterPro" id="IPR000838">
    <property type="entry name" value="RNA_pol_sigma70_ECF_CS"/>
</dbReference>
<proteinExistence type="inferred from homology"/>
<dbReference type="OrthoDB" id="9803470at2"/>
<comment type="caution">
    <text evidence="9">The sequence shown here is derived from an EMBL/GenBank/DDBJ whole genome shotgun (WGS) entry which is preliminary data.</text>
</comment>
<sequence>MEQPPEHFAVRWLEEHGDLLYGYALPRVGGDAAVAEDLVQETLLAAIRANERYSGDASRGTWLVGILRHKIVDHYRRSSRRPERPAADSSDSEAVEALLAAGDGARWRDRDGAALESQEFAEVFDKCLENINPTLAEAFILMVMDGLTTEEVCRHLQISPTNLSVRLCRARLELRRELKSRWFDE</sequence>